<dbReference type="FunFam" id="3.20.20.220:FF:000015">
    <property type="entry name" value="Methylenetetrahydrofolate reductase"/>
    <property type="match status" value="1"/>
</dbReference>
<proteinExistence type="inferred from homology"/>
<dbReference type="SUPFAM" id="SSF51730">
    <property type="entry name" value="FAD-linked oxidoreductase"/>
    <property type="match status" value="1"/>
</dbReference>
<dbReference type="EMBL" id="QPJS01000002">
    <property type="protein sequence ID" value="RCX03680.1"/>
    <property type="molecule type" value="Genomic_DNA"/>
</dbReference>
<name>A0A369A2Y9_9FLAO</name>
<evidence type="ECO:0000256" key="4">
    <source>
        <dbReference type="ARBA" id="ARBA00022605"/>
    </source>
</evidence>
<keyword evidence="6 12" id="KW-0274">FAD</keyword>
<evidence type="ECO:0000256" key="5">
    <source>
        <dbReference type="ARBA" id="ARBA00022630"/>
    </source>
</evidence>
<evidence type="ECO:0000256" key="10">
    <source>
        <dbReference type="ARBA" id="ARBA00034478"/>
    </source>
</evidence>
<evidence type="ECO:0000313" key="13">
    <source>
        <dbReference type="EMBL" id="RCX03680.1"/>
    </source>
</evidence>
<keyword evidence="7 12" id="KW-0560">Oxidoreductase</keyword>
<keyword evidence="14" id="KW-1185">Reference proteome</keyword>
<evidence type="ECO:0000256" key="3">
    <source>
        <dbReference type="ARBA" id="ARBA00006743"/>
    </source>
</evidence>
<dbReference type="PANTHER" id="PTHR45754">
    <property type="entry name" value="METHYLENETETRAHYDROFOLATE REDUCTASE"/>
    <property type="match status" value="1"/>
</dbReference>
<sequence>MKIIDIIKNTQKTLFTFEILPPLKGDNIFDVYGNIDPLMEFNPPFINVTYHREETVLKPLPNGLYQKKVIRKRPGTVGLCAAIMHRYKVEAVPHLLCGGFTREETENVLIELDFLGIQNVLALRGDSQKGQRYFIPEPDGNHYAYQLVEQIQNLNKGIYLDEEIENNTPTNFCIGVAGYPEKHFEAPNLHIDIQNLKRKVDAGADYIITQLFFDNQKYFDFVDKCRNAGIGVPIIPGLKPLSTKKQLSLIPHMFHVDIPDELSIEILKAKDNRAVRQIGIEWTIQQSKELIKAGVPVLHYYSMGKSDNIYQVAKSVF</sequence>
<comment type="similarity">
    <text evidence="3 12">Belongs to the methylenetetrahydrofolate reductase family.</text>
</comment>
<dbReference type="NCBIfam" id="TIGR00676">
    <property type="entry name" value="fadh2"/>
    <property type="match status" value="1"/>
</dbReference>
<dbReference type="InterPro" id="IPR004620">
    <property type="entry name" value="MTHF_reductase_bac"/>
</dbReference>
<evidence type="ECO:0000256" key="1">
    <source>
        <dbReference type="ARBA" id="ARBA00001974"/>
    </source>
</evidence>
<dbReference type="Gene3D" id="3.20.20.220">
    <property type="match status" value="1"/>
</dbReference>
<dbReference type="EC" id="1.5.1.54" evidence="12"/>
<dbReference type="RefSeq" id="WP_037359319.1">
    <property type="nucleotide sequence ID" value="NZ_BHZF01000002.1"/>
</dbReference>
<comment type="cofactor">
    <cofactor evidence="1 12">
        <name>FAD</name>
        <dbReference type="ChEBI" id="CHEBI:57692"/>
    </cofactor>
</comment>
<keyword evidence="9" id="KW-0486">Methionine biosynthesis</keyword>
<evidence type="ECO:0000256" key="11">
    <source>
        <dbReference type="ARBA" id="ARBA00048628"/>
    </source>
</evidence>
<comment type="pathway">
    <text evidence="10">Amino-acid biosynthesis; L-methionine biosynthesis via de novo pathway.</text>
</comment>
<dbReference type="UniPathway" id="UPA00193"/>
<protein>
    <recommendedName>
        <fullName evidence="12">Methylenetetrahydrofolate reductase</fullName>
        <ecNumber evidence="12">1.5.1.54</ecNumber>
    </recommendedName>
</protein>
<dbReference type="Pfam" id="PF02219">
    <property type="entry name" value="MTHFR"/>
    <property type="match status" value="1"/>
</dbReference>
<accession>A0A369A2Y9</accession>
<keyword evidence="8" id="KW-0520">NAD</keyword>
<evidence type="ECO:0000256" key="2">
    <source>
        <dbReference type="ARBA" id="ARBA00004777"/>
    </source>
</evidence>
<dbReference type="AlphaFoldDB" id="A0A369A2Y9"/>
<dbReference type="PANTHER" id="PTHR45754:SF3">
    <property type="entry name" value="METHYLENETETRAHYDROFOLATE REDUCTASE (NADPH)"/>
    <property type="match status" value="1"/>
</dbReference>
<gene>
    <name evidence="13" type="ORF">DES35_102132</name>
</gene>
<evidence type="ECO:0000256" key="9">
    <source>
        <dbReference type="ARBA" id="ARBA00023167"/>
    </source>
</evidence>
<keyword evidence="5 12" id="KW-0285">Flavoprotein</keyword>
<dbReference type="GO" id="GO:0071949">
    <property type="term" value="F:FAD binding"/>
    <property type="evidence" value="ECO:0007669"/>
    <property type="project" value="TreeGrafter"/>
</dbReference>
<evidence type="ECO:0000256" key="7">
    <source>
        <dbReference type="ARBA" id="ARBA00023002"/>
    </source>
</evidence>
<organism evidence="13 14">
    <name type="scientific">Schleiferia thermophila</name>
    <dbReference type="NCBI Taxonomy" id="884107"/>
    <lineage>
        <taxon>Bacteria</taxon>
        <taxon>Pseudomonadati</taxon>
        <taxon>Bacteroidota</taxon>
        <taxon>Flavobacteriia</taxon>
        <taxon>Flavobacteriales</taxon>
        <taxon>Schleiferiaceae</taxon>
        <taxon>Schleiferia</taxon>
    </lineage>
</organism>
<keyword evidence="4" id="KW-0028">Amino-acid biosynthesis</keyword>
<dbReference type="Proteomes" id="UP000253517">
    <property type="component" value="Unassembled WGS sequence"/>
</dbReference>
<comment type="caution">
    <text evidence="13">The sequence shown here is derived from an EMBL/GenBank/DDBJ whole genome shotgun (WGS) entry which is preliminary data.</text>
</comment>
<dbReference type="GO" id="GO:0106312">
    <property type="term" value="F:methylenetetrahydrofolate reductase (NADH) activity"/>
    <property type="evidence" value="ECO:0007669"/>
    <property type="project" value="UniProtKB-EC"/>
</dbReference>
<evidence type="ECO:0000256" key="6">
    <source>
        <dbReference type="ARBA" id="ARBA00022827"/>
    </source>
</evidence>
<evidence type="ECO:0000256" key="8">
    <source>
        <dbReference type="ARBA" id="ARBA00023027"/>
    </source>
</evidence>
<dbReference type="CDD" id="cd00537">
    <property type="entry name" value="MTHFR"/>
    <property type="match status" value="1"/>
</dbReference>
<dbReference type="GO" id="GO:0035999">
    <property type="term" value="P:tetrahydrofolate interconversion"/>
    <property type="evidence" value="ECO:0007669"/>
    <property type="project" value="UniProtKB-UniPathway"/>
</dbReference>
<dbReference type="GO" id="GO:0009086">
    <property type="term" value="P:methionine biosynthetic process"/>
    <property type="evidence" value="ECO:0007669"/>
    <property type="project" value="UniProtKB-KW"/>
</dbReference>
<evidence type="ECO:0000256" key="12">
    <source>
        <dbReference type="RuleBase" id="RU003862"/>
    </source>
</evidence>
<reference evidence="13 14" key="1">
    <citation type="submission" date="2018-07" db="EMBL/GenBank/DDBJ databases">
        <title>Genomic Encyclopedia of Type Strains, Phase IV (KMG-IV): sequencing the most valuable type-strain genomes for metagenomic binning, comparative biology and taxonomic classification.</title>
        <authorList>
            <person name="Goeker M."/>
        </authorList>
    </citation>
    <scope>NUCLEOTIDE SEQUENCE [LARGE SCALE GENOMIC DNA]</scope>
    <source>
        <strain evidence="13 14">DSM 21410</strain>
    </source>
</reference>
<dbReference type="InterPro" id="IPR029041">
    <property type="entry name" value="FAD-linked_oxidoreductase-like"/>
</dbReference>
<evidence type="ECO:0000313" key="14">
    <source>
        <dbReference type="Proteomes" id="UP000253517"/>
    </source>
</evidence>
<comment type="catalytic activity">
    <reaction evidence="11">
        <text>(6S)-5-methyl-5,6,7,8-tetrahydrofolate + NAD(+) = (6R)-5,10-methylene-5,6,7,8-tetrahydrofolate + NADH + H(+)</text>
        <dbReference type="Rhea" id="RHEA:19821"/>
        <dbReference type="ChEBI" id="CHEBI:15378"/>
        <dbReference type="ChEBI" id="CHEBI:15636"/>
        <dbReference type="ChEBI" id="CHEBI:18608"/>
        <dbReference type="ChEBI" id="CHEBI:57540"/>
        <dbReference type="ChEBI" id="CHEBI:57945"/>
        <dbReference type="EC" id="1.5.1.54"/>
    </reaction>
    <physiologicalReaction direction="right-to-left" evidence="11">
        <dbReference type="Rhea" id="RHEA:19823"/>
    </physiologicalReaction>
</comment>
<dbReference type="InterPro" id="IPR003171">
    <property type="entry name" value="Mehydrof_redctse-like"/>
</dbReference>
<dbReference type="GO" id="GO:0005829">
    <property type="term" value="C:cytosol"/>
    <property type="evidence" value="ECO:0007669"/>
    <property type="project" value="InterPro"/>
</dbReference>
<comment type="pathway">
    <text evidence="2 12">One-carbon metabolism; tetrahydrofolate interconversion.</text>
</comment>